<evidence type="ECO:0000313" key="5">
    <source>
        <dbReference type="Proteomes" id="UP000002899"/>
    </source>
</evidence>
<dbReference type="RefSeq" id="XP_021338727.1">
    <property type="nucleotide sequence ID" value="XM_021482179.1"/>
</dbReference>
<protein>
    <submittedName>
        <fullName evidence="4">Uncharacterized protein C05D11.1</fullName>
    </submittedName>
</protein>
<dbReference type="AlphaFoldDB" id="A0A1R4AC53"/>
<dbReference type="InterPro" id="IPR011765">
    <property type="entry name" value="Pept_M16_N"/>
</dbReference>
<keyword evidence="5" id="KW-1185">Reference proteome</keyword>
<name>A0A1R4AC53_BABMR</name>
<dbReference type="GO" id="GO:0046872">
    <property type="term" value="F:metal ion binding"/>
    <property type="evidence" value="ECO:0007669"/>
    <property type="project" value="InterPro"/>
</dbReference>
<evidence type="ECO:0000313" key="4">
    <source>
        <dbReference type="EMBL" id="SJK86587.1"/>
    </source>
</evidence>
<reference evidence="4 5" key="1">
    <citation type="journal article" date="2012" name="Nucleic Acids Res.">
        <title>Sequencing of the smallest Apicomplexan genome from the human pathogen Babesia microti.</title>
        <authorList>
            <person name="Cornillot E."/>
            <person name="Hadj-Kaddour K."/>
            <person name="Dassouli A."/>
            <person name="Noel B."/>
            <person name="Ranwez V."/>
            <person name="Vacherie B."/>
            <person name="Augagneur Y."/>
            <person name="Bres V."/>
            <person name="Duclos A."/>
            <person name="Randazzo S."/>
            <person name="Carcy B."/>
            <person name="Debierre-Grockiego F."/>
            <person name="Delbecq S."/>
            <person name="Moubri-Menage K."/>
            <person name="Shams-Eldin H."/>
            <person name="Usmani-Brown S."/>
            <person name="Bringaud F."/>
            <person name="Wincker P."/>
            <person name="Vivares C.P."/>
            <person name="Schwarz R.T."/>
            <person name="Schetters T.P."/>
            <person name="Krause P.J."/>
            <person name="Gorenflot A."/>
            <person name="Berry V."/>
            <person name="Barbe V."/>
            <person name="Ben Mamoun C."/>
        </authorList>
    </citation>
    <scope>NUCLEOTIDE SEQUENCE [LARGE SCALE GENOMIC DNA]</scope>
    <source>
        <strain evidence="4 5">RI</strain>
    </source>
</reference>
<dbReference type="FunFam" id="3.30.830.10:FF:000031">
    <property type="entry name" value="Putative zinc metalloprotease"/>
    <property type="match status" value="1"/>
</dbReference>
<evidence type="ECO:0000259" key="3">
    <source>
        <dbReference type="Pfam" id="PF05193"/>
    </source>
</evidence>
<feature type="domain" description="Peptidase M16 N-terminal" evidence="2">
    <location>
        <begin position="48"/>
        <end position="128"/>
    </location>
</feature>
<dbReference type="Pfam" id="PF00675">
    <property type="entry name" value="Peptidase_M16"/>
    <property type="match status" value="1"/>
</dbReference>
<gene>
    <name evidence="4" type="ORF">BMR1_03g03610</name>
</gene>
<dbReference type="VEuPathDB" id="PiroplasmaDB:BMR1_03g03610"/>
<feature type="coiled-coil region" evidence="1">
    <location>
        <begin position="452"/>
        <end position="479"/>
    </location>
</feature>
<dbReference type="InterPro" id="IPR007863">
    <property type="entry name" value="Peptidase_M16_C"/>
</dbReference>
<reference evidence="4 5" key="3">
    <citation type="journal article" date="2016" name="Sci. Rep.">
        <title>Genome-wide diversity and gene expression profiling of Babesia microti isolates identify polymorphic genes that mediate host-pathogen interactions.</title>
        <authorList>
            <person name="Silva J.C."/>
            <person name="Cornillot E."/>
            <person name="McCracken C."/>
            <person name="Usmani-Brown S."/>
            <person name="Dwivedi A."/>
            <person name="Ifeonu O.O."/>
            <person name="Crabtree J."/>
            <person name="Gotia H.T."/>
            <person name="Virji A.Z."/>
            <person name="Reynes C."/>
            <person name="Colinge J."/>
            <person name="Kumar V."/>
            <person name="Lawres L."/>
            <person name="Pazzi J.E."/>
            <person name="Pablo J.V."/>
            <person name="Hung C."/>
            <person name="Brancato J."/>
            <person name="Kumari P."/>
            <person name="Orvis J."/>
            <person name="Tretina K."/>
            <person name="Chibucos M."/>
            <person name="Ott S."/>
            <person name="Sadzewicz L."/>
            <person name="Sengamalay N."/>
            <person name="Shetty A.C."/>
            <person name="Su Q."/>
            <person name="Tallon L."/>
            <person name="Fraser C.M."/>
            <person name="Frutos R."/>
            <person name="Molina D.M."/>
            <person name="Krause P.J."/>
            <person name="Ben Mamoun C."/>
        </authorList>
    </citation>
    <scope>NUCLEOTIDE SEQUENCE [LARGE SCALE GENOMIC DNA]</scope>
    <source>
        <strain evidence="4 5">RI</strain>
    </source>
</reference>
<dbReference type="KEGG" id="bmic:BMR1_03g03610"/>
<dbReference type="GeneID" id="24425368"/>
<keyword evidence="1" id="KW-0175">Coiled coil</keyword>
<evidence type="ECO:0000259" key="2">
    <source>
        <dbReference type="Pfam" id="PF00675"/>
    </source>
</evidence>
<dbReference type="PANTHER" id="PTHR43016:SF16">
    <property type="entry name" value="METALLOPROTEASE, PUTATIVE (AFU_ORTHOLOGUE AFUA_4G07610)-RELATED"/>
    <property type="match status" value="1"/>
</dbReference>
<dbReference type="Gene3D" id="3.30.830.10">
    <property type="entry name" value="Metalloenzyme, LuxS/M16 peptidase-like"/>
    <property type="match status" value="4"/>
</dbReference>
<dbReference type="PANTHER" id="PTHR43016">
    <property type="entry name" value="PRESEQUENCE PROTEASE"/>
    <property type="match status" value="1"/>
</dbReference>
<sequence>MENFELLTTVTTKHLRLNEYKSKTSGVRIFIGNYSCPLVYSFYIIPTEADTDEGLPHTLEHLIFLGSKNYPDRGILDMISSKCLSIGTNAWTAVDHTCYTLTTAGLEGTLQILPIYMDHILQPVLSEDGFMTDVHYVNNKGKNSGVVYCEMKSREHTQEDLMTHTLLDMLYPGNSSYKRNTGGKLADLRDTTICRVREYHSKFYRYDNLSLCFLGGIYDDNLILSAISQIETNILQSPKTIKPWSDDDKNIQQLKQSITKTIKYPSDDDEYGKVSISWRGPKWNEFQLIYAINILGSYLVDSATSPLESKLVHIDDPWGSAVEFDFDLFKSTNFSLHLKDTPVKKINQAKQAVMNLISEIAQQPFDMIRMETLIERARINYLREMETCLHEAIIDVLIEYIIYSNNPNDLCTMVKEVGYNEFVKNKPESFWKELLQKWFINNHNCVCIGVPSTEEGKRIEKEEEELEQLQIEKFGKENLERITEYIEQLLNSNSNGPPKHLLDAVSPCDISKIKLPNKPLYCNYKQISCENEDNEIVVTGLLSDIVKIKYPFQLNDIESDFVQIQVMFNIEHSGLCENEFKMVQLLCDILFDLDCVICGKFVNREEFTKQLLSCTTHYGANVGLSSSRFNPDSFSQFITLTIVGPTEHYTQIVTLLHSIISPDSQLHLPEDRLKQQVEVLKKRCTKKKSSAQTLLNQLTTSHRYKYECISNRCGIAQQENFLQQPLSSTDLLGLCKKIFIPSNMLVQIICQYRKLPSDWLDPWFKIYSGTKDSDVELDTSPAIVTIDNIRKHFNMVYMYDHLEKYLNYSGIICGSTSISVSHLNLIIDGPVGYDHPELPALYILTELMSMVEGPLYRLIRGGGYSYGCNMSYNALEGELHLHIPHAVNIIEALKVVNDYIRYKPNIKTLLENIDIAKASVAFSIVDKEETLTDHAYQTMVNSLKGLPHYYSQILLDKMSKVTNEQIESVANIYLKRFLPENLAPGSSLCIVTNNKMLEDVHKGLCDMGYGTVVKMTCPQMVDAASRGNIMG</sequence>
<organism evidence="4 5">
    <name type="scientific">Babesia microti (strain RI)</name>
    <dbReference type="NCBI Taxonomy" id="1133968"/>
    <lineage>
        <taxon>Eukaryota</taxon>
        <taxon>Sar</taxon>
        <taxon>Alveolata</taxon>
        <taxon>Apicomplexa</taxon>
        <taxon>Aconoidasida</taxon>
        <taxon>Piroplasmida</taxon>
        <taxon>Babesiidae</taxon>
        <taxon>Babesia</taxon>
    </lineage>
</organism>
<dbReference type="Proteomes" id="UP000002899">
    <property type="component" value="Chromosome III"/>
</dbReference>
<evidence type="ECO:0000256" key="1">
    <source>
        <dbReference type="SAM" id="Coils"/>
    </source>
</evidence>
<accession>A0A1R4AC53</accession>
<proteinExistence type="predicted"/>
<dbReference type="FunFam" id="3.30.830.10:FF:000015">
    <property type="entry name" value="Putative zinc metalloprotease"/>
    <property type="match status" value="1"/>
</dbReference>
<dbReference type="SUPFAM" id="SSF63411">
    <property type="entry name" value="LuxS/MPP-like metallohydrolase"/>
    <property type="match status" value="4"/>
</dbReference>
<dbReference type="InterPro" id="IPR011249">
    <property type="entry name" value="Metalloenz_LuxS/M16"/>
</dbReference>
<dbReference type="Pfam" id="PF05193">
    <property type="entry name" value="Peptidase_M16_C"/>
    <property type="match status" value="1"/>
</dbReference>
<reference evidence="4 5" key="2">
    <citation type="journal article" date="2013" name="PLoS ONE">
        <title>Whole genome mapping and re-organization of the nuclear and mitochondrial genomes of Babesia microti isolates.</title>
        <authorList>
            <person name="Cornillot E."/>
            <person name="Dassouli A."/>
            <person name="Garg A."/>
            <person name="Pachikara N."/>
            <person name="Randazzo S."/>
            <person name="Depoix D."/>
            <person name="Carcy B."/>
            <person name="Delbecq S."/>
            <person name="Frutos R."/>
            <person name="Silva J.C."/>
            <person name="Sutton R."/>
            <person name="Krause P.J."/>
            <person name="Mamoun C.B."/>
        </authorList>
    </citation>
    <scope>NUCLEOTIDE SEQUENCE [LARGE SCALE GENOMIC DNA]</scope>
    <source>
        <strain evidence="4 5">RI</strain>
    </source>
</reference>
<dbReference type="OrthoDB" id="952271at2759"/>
<dbReference type="EMBL" id="LN871598">
    <property type="protein sequence ID" value="SJK86587.1"/>
    <property type="molecule type" value="Genomic_DNA"/>
</dbReference>
<feature type="domain" description="Peptidase M16 C-terminal" evidence="3">
    <location>
        <begin position="195"/>
        <end position="367"/>
    </location>
</feature>